<dbReference type="Proteomes" id="UP000321080">
    <property type="component" value="Unassembled WGS sequence"/>
</dbReference>
<comment type="caution">
    <text evidence="1">The sequence shown here is derived from an EMBL/GenBank/DDBJ whole genome shotgun (WGS) entry which is preliminary data.</text>
</comment>
<dbReference type="OrthoDB" id="1223552at2"/>
<dbReference type="AlphaFoldDB" id="A0A5C7GGH6"/>
<evidence type="ECO:0000313" key="1">
    <source>
        <dbReference type="EMBL" id="TXG36688.1"/>
    </source>
</evidence>
<reference evidence="1 2" key="1">
    <citation type="submission" date="2019-08" db="EMBL/GenBank/DDBJ databases">
        <title>Seonamhaeicola sediminis sp. nov., isolated from marine sediment.</title>
        <authorList>
            <person name="Cao W.R."/>
        </authorList>
    </citation>
    <scope>NUCLEOTIDE SEQUENCE [LARGE SCALE GENOMIC DNA]</scope>
    <source>
        <strain evidence="1 2">1505</strain>
    </source>
</reference>
<accession>A0A5C7GGH6</accession>
<dbReference type="RefSeq" id="WP_147767613.1">
    <property type="nucleotide sequence ID" value="NZ_VRKQ01000010.1"/>
</dbReference>
<proteinExistence type="predicted"/>
<name>A0A5C7GGH6_9FLAO</name>
<dbReference type="EMBL" id="VRKQ01000010">
    <property type="protein sequence ID" value="TXG36688.1"/>
    <property type="molecule type" value="Genomic_DNA"/>
</dbReference>
<evidence type="ECO:0000313" key="2">
    <source>
        <dbReference type="Proteomes" id="UP000321080"/>
    </source>
</evidence>
<keyword evidence="2" id="KW-1185">Reference proteome</keyword>
<organism evidence="1 2">
    <name type="scientific">Seonamhaeicola maritimus</name>
    <dbReference type="NCBI Taxonomy" id="2591822"/>
    <lineage>
        <taxon>Bacteria</taxon>
        <taxon>Pseudomonadati</taxon>
        <taxon>Bacteroidota</taxon>
        <taxon>Flavobacteriia</taxon>
        <taxon>Flavobacteriales</taxon>
        <taxon>Flavobacteriaceae</taxon>
    </lineage>
</organism>
<protein>
    <submittedName>
        <fullName evidence="1">Uncharacterized protein</fullName>
    </submittedName>
</protein>
<sequence>MKKIYLLIILSISSFFKSCSQKTTSSSLIKIDWLQEYPMNSFIENLFDKEKYEKIKIPTDKTKTVYDRKELTVSINGYYINFLDYKNGKSIIRYIVNENTKIQYWNYFHKNGKIKLKGYTIGSVQKIGVWEKYSESGTLEAKINYEENRLSFYKIHELAKNKDWLKNELEFSFSKESGKWKIKDWTKKLDYIVDNNEKINKEKFKKDYLDEDMILY</sequence>
<gene>
    <name evidence="1" type="ORF">FUA22_08895</name>
</gene>